<evidence type="ECO:0000313" key="2">
    <source>
        <dbReference type="Proteomes" id="UP001152622"/>
    </source>
</evidence>
<dbReference type="EMBL" id="JAINUF010000019">
    <property type="protein sequence ID" value="KAJ8337138.1"/>
    <property type="molecule type" value="Genomic_DNA"/>
</dbReference>
<gene>
    <name evidence="1" type="ORF">SKAU_G00383580</name>
</gene>
<protein>
    <submittedName>
        <fullName evidence="1">Uncharacterized protein</fullName>
    </submittedName>
</protein>
<organism evidence="1 2">
    <name type="scientific">Synaphobranchus kaupii</name>
    <name type="common">Kaup's arrowtooth eel</name>
    <dbReference type="NCBI Taxonomy" id="118154"/>
    <lineage>
        <taxon>Eukaryota</taxon>
        <taxon>Metazoa</taxon>
        <taxon>Chordata</taxon>
        <taxon>Craniata</taxon>
        <taxon>Vertebrata</taxon>
        <taxon>Euteleostomi</taxon>
        <taxon>Actinopterygii</taxon>
        <taxon>Neopterygii</taxon>
        <taxon>Teleostei</taxon>
        <taxon>Anguilliformes</taxon>
        <taxon>Synaphobranchidae</taxon>
        <taxon>Synaphobranchus</taxon>
    </lineage>
</organism>
<proteinExistence type="predicted"/>
<evidence type="ECO:0000313" key="1">
    <source>
        <dbReference type="EMBL" id="KAJ8337138.1"/>
    </source>
</evidence>
<reference evidence="1" key="1">
    <citation type="journal article" date="2023" name="Science">
        <title>Genome structures resolve the early diversification of teleost fishes.</title>
        <authorList>
            <person name="Parey E."/>
            <person name="Louis A."/>
            <person name="Montfort J."/>
            <person name="Bouchez O."/>
            <person name="Roques C."/>
            <person name="Iampietro C."/>
            <person name="Lluch J."/>
            <person name="Castinel A."/>
            <person name="Donnadieu C."/>
            <person name="Desvignes T."/>
            <person name="Floi Bucao C."/>
            <person name="Jouanno E."/>
            <person name="Wen M."/>
            <person name="Mejri S."/>
            <person name="Dirks R."/>
            <person name="Jansen H."/>
            <person name="Henkel C."/>
            <person name="Chen W.J."/>
            <person name="Zahm M."/>
            <person name="Cabau C."/>
            <person name="Klopp C."/>
            <person name="Thompson A.W."/>
            <person name="Robinson-Rechavi M."/>
            <person name="Braasch I."/>
            <person name="Lecointre G."/>
            <person name="Bobe J."/>
            <person name="Postlethwait J.H."/>
            <person name="Berthelot C."/>
            <person name="Roest Crollius H."/>
            <person name="Guiguen Y."/>
        </authorList>
    </citation>
    <scope>NUCLEOTIDE SEQUENCE</scope>
    <source>
        <strain evidence="1">WJC10195</strain>
    </source>
</reference>
<comment type="caution">
    <text evidence="1">The sequence shown here is derived from an EMBL/GenBank/DDBJ whole genome shotgun (WGS) entry which is preliminary data.</text>
</comment>
<sequence>MRHCRPSCTMLSSRNVKETFAVAESSDGLVLQAGGLPTMTDWECSPFILHKPM</sequence>
<name>A0A9Q1ICW1_SYNKA</name>
<keyword evidence="2" id="KW-1185">Reference proteome</keyword>
<dbReference type="Proteomes" id="UP001152622">
    <property type="component" value="Chromosome 19"/>
</dbReference>
<accession>A0A9Q1ICW1</accession>
<dbReference type="AlphaFoldDB" id="A0A9Q1ICW1"/>